<dbReference type="RefSeq" id="WP_075054586.1">
    <property type="nucleotide sequence ID" value="NZ_CP007536.1"/>
</dbReference>
<dbReference type="Proteomes" id="UP000027093">
    <property type="component" value="Chromosome"/>
</dbReference>
<organism evidence="3 4">
    <name type="scientific">Nitrososphaera viennensis EN76</name>
    <dbReference type="NCBI Taxonomy" id="926571"/>
    <lineage>
        <taxon>Archaea</taxon>
        <taxon>Nitrososphaerota</taxon>
        <taxon>Nitrososphaeria</taxon>
        <taxon>Nitrososphaerales</taxon>
        <taxon>Nitrososphaeraceae</taxon>
        <taxon>Nitrososphaera</taxon>
    </lineage>
</organism>
<reference evidence="3 4" key="1">
    <citation type="journal article" date="2014" name="Int. J. Syst. Evol. Microbiol.">
        <title>Nitrososphaera viennensis gen. nov., sp. nov., an aerobic and mesophilic, ammonia-oxidizing archaeon from soil and a member of the archaeal phylum Thaumarchaeota.</title>
        <authorList>
            <person name="Stieglmeier M."/>
            <person name="Klingl A."/>
            <person name="Alves R.J."/>
            <person name="Rittmann S.K."/>
            <person name="Melcher M."/>
            <person name="Leisch N."/>
            <person name="Schleper C."/>
        </authorList>
    </citation>
    <scope>NUCLEOTIDE SEQUENCE [LARGE SCALE GENOMIC DNA]</scope>
    <source>
        <strain evidence="3">EN76</strain>
    </source>
</reference>
<dbReference type="OrthoDB" id="28313at2157"/>
<dbReference type="EMBL" id="CP007536">
    <property type="protein sequence ID" value="AIC15613.1"/>
    <property type="molecule type" value="Genomic_DNA"/>
</dbReference>
<feature type="domain" description="Metallo-beta-lactamase" evidence="2">
    <location>
        <begin position="24"/>
        <end position="220"/>
    </location>
</feature>
<dbReference type="PANTHER" id="PTHR43546:SF9">
    <property type="entry name" value="L-ASCORBATE-6-PHOSPHATE LACTONASE ULAG-RELATED"/>
    <property type="match status" value="1"/>
</dbReference>
<evidence type="ECO:0000259" key="2">
    <source>
        <dbReference type="Pfam" id="PF12706"/>
    </source>
</evidence>
<dbReference type="InterPro" id="IPR050114">
    <property type="entry name" value="UPF0173_UPF0282_UlaG_hydrolase"/>
</dbReference>
<dbReference type="HOGENOM" id="CLU_051050_1_0_2"/>
<dbReference type="InterPro" id="IPR001279">
    <property type="entry name" value="Metallo-B-lactamas"/>
</dbReference>
<accession>A0A060HJB3</accession>
<dbReference type="InterPro" id="IPR036866">
    <property type="entry name" value="RibonucZ/Hydroxyglut_hydro"/>
</dbReference>
<gene>
    <name evidence="3" type="ORF">NVIE_013740</name>
</gene>
<sequence>MNDLKLRFTYIGGPTAIIELGGLRLLTDPTFDTPCEYLTSLYVLRKTRGPAIDHDAIGSLDAVLSSHDQHLDNPDAMGRAVLDRAVQVLTTPAAAERLGGKATGLSPRQTIDIPTRDGRVLQITGTPAHHGPVHADRGPVTGFVLALAGEPEHAVYVSGDTVWHEDLLEIGRRFCVRVAVLFMGAARVAEVGPWHLTFTAAEGVKAARAFPEATIMPLHFEGWAHYSESRGYIEQAFAVAGLKQRLRWMEPAGRPTDLSLCVH</sequence>
<dbReference type="SUPFAM" id="SSF56281">
    <property type="entry name" value="Metallo-hydrolase/oxidoreductase"/>
    <property type="match status" value="1"/>
</dbReference>
<name>A0A060HJB3_9ARCH</name>
<dbReference type="STRING" id="926571.NVIE_013740"/>
<protein>
    <recommendedName>
        <fullName evidence="2">Metallo-beta-lactamase domain-containing protein</fullName>
    </recommendedName>
</protein>
<evidence type="ECO:0000313" key="3">
    <source>
        <dbReference type="EMBL" id="AIC15613.1"/>
    </source>
</evidence>
<evidence type="ECO:0000256" key="1">
    <source>
        <dbReference type="ARBA" id="ARBA00022801"/>
    </source>
</evidence>
<dbReference type="GeneID" id="74946636"/>
<evidence type="ECO:0000313" key="4">
    <source>
        <dbReference type="Proteomes" id="UP000027093"/>
    </source>
</evidence>
<dbReference type="Pfam" id="PF12706">
    <property type="entry name" value="Lactamase_B_2"/>
    <property type="match status" value="1"/>
</dbReference>
<dbReference type="Gene3D" id="3.60.15.10">
    <property type="entry name" value="Ribonuclease Z/Hydroxyacylglutathione hydrolase-like"/>
    <property type="match status" value="1"/>
</dbReference>
<dbReference type="GO" id="GO:0016787">
    <property type="term" value="F:hydrolase activity"/>
    <property type="evidence" value="ECO:0007669"/>
    <property type="project" value="UniProtKB-KW"/>
</dbReference>
<proteinExistence type="predicted"/>
<dbReference type="PANTHER" id="PTHR43546">
    <property type="entry name" value="UPF0173 METAL-DEPENDENT HYDROLASE MJ1163-RELATED"/>
    <property type="match status" value="1"/>
</dbReference>
<dbReference type="KEGG" id="nvn:NVIE_013740"/>
<dbReference type="AlphaFoldDB" id="A0A060HJB3"/>
<keyword evidence="4" id="KW-1185">Reference proteome</keyword>
<keyword evidence="1" id="KW-0378">Hydrolase</keyword>